<proteinExistence type="predicted"/>
<sequence>MDNVEIVSFEGKILAYIIRSEINLDKTTFITPKESNLQVGFVVYSGGKEIPRHIHKPIKRNLDRTEEVLFIKKGRCEVDIYDEKKHLVAKKTLKRGDIIVLVGGGHGFNVFDDTVLMEIKQGPYTGLEEKERF</sequence>
<accession>A0A2H0NHA9</accession>
<dbReference type="Gene3D" id="2.60.120.10">
    <property type="entry name" value="Jelly Rolls"/>
    <property type="match status" value="1"/>
</dbReference>
<dbReference type="Proteomes" id="UP000230707">
    <property type="component" value="Unassembled WGS sequence"/>
</dbReference>
<gene>
    <name evidence="1" type="ORF">COV53_03790</name>
</gene>
<comment type="caution">
    <text evidence="1">The sequence shown here is derived from an EMBL/GenBank/DDBJ whole genome shotgun (WGS) entry which is preliminary data.</text>
</comment>
<dbReference type="AlphaFoldDB" id="A0A2H0NHA9"/>
<reference evidence="1 2" key="1">
    <citation type="submission" date="2017-09" db="EMBL/GenBank/DDBJ databases">
        <title>Depth-based differentiation of microbial function through sediment-hosted aquifers and enrichment of novel symbionts in the deep terrestrial subsurface.</title>
        <authorList>
            <person name="Probst A.J."/>
            <person name="Ladd B."/>
            <person name="Jarett J.K."/>
            <person name="Geller-Mcgrath D.E."/>
            <person name="Sieber C.M."/>
            <person name="Emerson J.B."/>
            <person name="Anantharaman K."/>
            <person name="Thomas B.C."/>
            <person name="Malmstrom R."/>
            <person name="Stieglmeier M."/>
            <person name="Klingl A."/>
            <person name="Woyke T."/>
            <person name="Ryan C.M."/>
            <person name="Banfield J.F."/>
        </authorList>
    </citation>
    <scope>NUCLEOTIDE SEQUENCE [LARGE SCALE GENOMIC DNA]</scope>
    <source>
        <strain evidence="1">CG11_big_fil_rev_8_21_14_0_20_37_11</strain>
    </source>
</reference>
<dbReference type="SUPFAM" id="SSF51182">
    <property type="entry name" value="RmlC-like cupins"/>
    <property type="match status" value="1"/>
</dbReference>
<evidence type="ECO:0000313" key="2">
    <source>
        <dbReference type="Proteomes" id="UP000230707"/>
    </source>
</evidence>
<evidence type="ECO:0000313" key="1">
    <source>
        <dbReference type="EMBL" id="PIR08291.1"/>
    </source>
</evidence>
<dbReference type="InterPro" id="IPR014710">
    <property type="entry name" value="RmlC-like_jellyroll"/>
</dbReference>
<organism evidence="1 2">
    <name type="scientific">Candidatus Gottesmanbacteria bacterium CG11_big_fil_rev_8_21_14_0_20_37_11</name>
    <dbReference type="NCBI Taxonomy" id="1974575"/>
    <lineage>
        <taxon>Bacteria</taxon>
        <taxon>Candidatus Gottesmaniibacteriota</taxon>
    </lineage>
</organism>
<evidence type="ECO:0008006" key="3">
    <source>
        <dbReference type="Google" id="ProtNLM"/>
    </source>
</evidence>
<protein>
    <recommendedName>
        <fullName evidence="3">Cupin 2 conserved barrel domain-containing protein</fullName>
    </recommendedName>
</protein>
<dbReference type="InterPro" id="IPR011051">
    <property type="entry name" value="RmlC_Cupin_sf"/>
</dbReference>
<dbReference type="EMBL" id="PCWS01000085">
    <property type="protein sequence ID" value="PIR08291.1"/>
    <property type="molecule type" value="Genomic_DNA"/>
</dbReference>
<name>A0A2H0NHA9_9BACT</name>